<evidence type="ECO:0000313" key="3">
    <source>
        <dbReference type="EMBL" id="MFC6892778.1"/>
    </source>
</evidence>
<evidence type="ECO:0000256" key="1">
    <source>
        <dbReference type="SAM" id="MobiDB-lite"/>
    </source>
</evidence>
<gene>
    <name evidence="3" type="ORF">ACFQE9_09195</name>
</gene>
<dbReference type="Proteomes" id="UP001596296">
    <property type="component" value="Unassembled WGS sequence"/>
</dbReference>
<reference evidence="3 4" key="1">
    <citation type="journal article" date="2019" name="Int. J. Syst. Evol. Microbiol.">
        <title>The Global Catalogue of Microorganisms (GCM) 10K type strain sequencing project: providing services to taxonomists for standard genome sequencing and annotation.</title>
        <authorList>
            <consortium name="The Broad Institute Genomics Platform"/>
            <consortium name="The Broad Institute Genome Sequencing Center for Infectious Disease"/>
            <person name="Wu L."/>
            <person name="Ma J."/>
        </authorList>
    </citation>
    <scope>NUCLEOTIDE SEQUENCE [LARGE SCALE GENOMIC DNA]</scope>
    <source>
        <strain evidence="3 4">SKJ47</strain>
    </source>
</reference>
<sequence length="300" mass="32897">MATPEPSEEAVEALQQLGLREYESECFVGLTHLSTATAKEISEVTDVPRTRVYDAVRVLEARGLIAVQHSSPKRFRPVRIEEAVRTFRERYERNLDRLANALEAISNAGDETDVEDRKVWTVSGREAIDDRIRRLVDDASDEVVVGLGRRTVLTEGCLEALERVAEGVTLIVAAATETVRSRIEEALPRAETVVSEHEWLCEVDDEGRSIGRLLLVDRSAALLTTIHPESDEEHAIVGSGGENGLVVVARRLLARENRSVRDTGTSTTDSEVPASESDGTSTEPGGTNDKPEGTGTEREQ</sequence>
<name>A0ABD5UUD7_9EURY</name>
<dbReference type="SUPFAM" id="SSF46785">
    <property type="entry name" value="Winged helix' DNA-binding domain"/>
    <property type="match status" value="1"/>
</dbReference>
<dbReference type="InterPro" id="IPR051797">
    <property type="entry name" value="TrmB-like"/>
</dbReference>
<feature type="domain" description="Transcription regulator TrmB N-terminal" evidence="2">
    <location>
        <begin position="14"/>
        <end position="80"/>
    </location>
</feature>
<dbReference type="PANTHER" id="PTHR34293">
    <property type="entry name" value="HTH-TYPE TRANSCRIPTIONAL REGULATOR TRMBL2"/>
    <property type="match status" value="1"/>
</dbReference>
<dbReference type="Gene3D" id="1.10.10.10">
    <property type="entry name" value="Winged helix-like DNA-binding domain superfamily/Winged helix DNA-binding domain"/>
    <property type="match status" value="1"/>
</dbReference>
<dbReference type="InterPro" id="IPR036388">
    <property type="entry name" value="WH-like_DNA-bd_sf"/>
</dbReference>
<dbReference type="Pfam" id="PF01978">
    <property type="entry name" value="TrmB"/>
    <property type="match status" value="1"/>
</dbReference>
<accession>A0ABD5UUD7</accession>
<dbReference type="InterPro" id="IPR036390">
    <property type="entry name" value="WH_DNA-bd_sf"/>
</dbReference>
<dbReference type="EMBL" id="JBHSXL010000008">
    <property type="protein sequence ID" value="MFC6892778.1"/>
    <property type="molecule type" value="Genomic_DNA"/>
</dbReference>
<dbReference type="RefSeq" id="WP_379743615.1">
    <property type="nucleotide sequence ID" value="NZ_JBHSVN010000001.1"/>
</dbReference>
<keyword evidence="4" id="KW-1185">Reference proteome</keyword>
<feature type="compositionally biased region" description="Basic and acidic residues" evidence="1">
    <location>
        <begin position="289"/>
        <end position="300"/>
    </location>
</feature>
<feature type="region of interest" description="Disordered" evidence="1">
    <location>
        <begin position="257"/>
        <end position="300"/>
    </location>
</feature>
<proteinExistence type="predicted"/>
<evidence type="ECO:0000259" key="2">
    <source>
        <dbReference type="Pfam" id="PF01978"/>
    </source>
</evidence>
<dbReference type="PANTHER" id="PTHR34293:SF1">
    <property type="entry name" value="HTH-TYPE TRANSCRIPTIONAL REGULATOR TRMBL2"/>
    <property type="match status" value="1"/>
</dbReference>
<dbReference type="InterPro" id="IPR002831">
    <property type="entry name" value="Tscrpt_reg_TrmB_N"/>
</dbReference>
<comment type="caution">
    <text evidence="3">The sequence shown here is derived from an EMBL/GenBank/DDBJ whole genome shotgun (WGS) entry which is preliminary data.</text>
</comment>
<protein>
    <submittedName>
        <fullName evidence="3">TrmB family transcriptional regulator</fullName>
    </submittedName>
</protein>
<evidence type="ECO:0000313" key="4">
    <source>
        <dbReference type="Proteomes" id="UP001596296"/>
    </source>
</evidence>
<dbReference type="AlphaFoldDB" id="A0ABD5UUD7"/>
<organism evidence="3 4">
    <name type="scientific">Halopenitus salinus</name>
    <dbReference type="NCBI Taxonomy" id="1198295"/>
    <lineage>
        <taxon>Archaea</taxon>
        <taxon>Methanobacteriati</taxon>
        <taxon>Methanobacteriota</taxon>
        <taxon>Stenosarchaea group</taxon>
        <taxon>Halobacteria</taxon>
        <taxon>Halobacteriales</taxon>
        <taxon>Haloferacaceae</taxon>
        <taxon>Halopenitus</taxon>
    </lineage>
</organism>